<accession>A0A329TGJ2</accession>
<sequence>MTQQQRRATRNALARYGQRGYRQTFEGRGWSLAIEQALSYYDQTDPIRARLLRMRYFEHRSIEDVMEQLNLSYSTYQKAHSDLLSTIAVYAAHNGQL</sequence>
<dbReference type="Proteomes" id="UP000251634">
    <property type="component" value="Unassembled WGS sequence"/>
</dbReference>
<gene>
    <name evidence="1" type="ORF">C4N25_10505</name>
</gene>
<comment type="caution">
    <text evidence="1">The sequence shown here is derived from an EMBL/GenBank/DDBJ whole genome shotgun (WGS) entry which is preliminary data.</text>
</comment>
<reference evidence="1 2" key="1">
    <citation type="submission" date="2018-02" db="EMBL/GenBank/DDBJ databases">
        <title>Complete genome sequencing of Faecalibacterium prausnitzii strains isolated from the human gut.</title>
        <authorList>
            <person name="Fitzgerald B.C."/>
            <person name="Shkoporov A.N."/>
            <person name="Ross P.R."/>
            <person name="Hill C."/>
        </authorList>
    </citation>
    <scope>NUCLEOTIDE SEQUENCE [LARGE SCALE GENOMIC DNA]</scope>
    <source>
        <strain evidence="1 2">APC942/8-14-2</strain>
    </source>
</reference>
<evidence type="ECO:0000313" key="1">
    <source>
        <dbReference type="EMBL" id="RAW48544.1"/>
    </source>
</evidence>
<dbReference type="EMBL" id="PRKZ01000008">
    <property type="protein sequence ID" value="RAW48544.1"/>
    <property type="molecule type" value="Genomic_DNA"/>
</dbReference>
<proteinExistence type="predicted"/>
<name>A0A329TGJ2_9FIRM</name>
<evidence type="ECO:0008006" key="3">
    <source>
        <dbReference type="Google" id="ProtNLM"/>
    </source>
</evidence>
<dbReference type="AlphaFoldDB" id="A0A329TGJ2"/>
<protein>
    <recommendedName>
        <fullName evidence="3">SqdX protein</fullName>
    </recommendedName>
</protein>
<evidence type="ECO:0000313" key="2">
    <source>
        <dbReference type="Proteomes" id="UP000251634"/>
    </source>
</evidence>
<dbReference type="RefSeq" id="WP_112116015.1">
    <property type="nucleotide sequence ID" value="NZ_PRKZ01000008.1"/>
</dbReference>
<organism evidence="1 2">
    <name type="scientific">Faecalibacterium prausnitzii</name>
    <dbReference type="NCBI Taxonomy" id="853"/>
    <lineage>
        <taxon>Bacteria</taxon>
        <taxon>Bacillati</taxon>
        <taxon>Bacillota</taxon>
        <taxon>Clostridia</taxon>
        <taxon>Eubacteriales</taxon>
        <taxon>Oscillospiraceae</taxon>
        <taxon>Faecalibacterium</taxon>
    </lineage>
</organism>